<evidence type="ECO:0000256" key="1">
    <source>
        <dbReference type="SAM" id="MobiDB-lite"/>
    </source>
</evidence>
<dbReference type="STRING" id="6184.A0A430QK61"/>
<evidence type="ECO:0000313" key="3">
    <source>
        <dbReference type="EMBL" id="RTG88059.1"/>
    </source>
</evidence>
<dbReference type="CDD" id="cd09509">
    <property type="entry name" value="SAM_Polycomb"/>
    <property type="match status" value="1"/>
</dbReference>
<dbReference type="PANTHER" id="PTHR12247">
    <property type="entry name" value="POLYCOMB GROUP PROTEIN"/>
    <property type="match status" value="1"/>
</dbReference>
<dbReference type="PANTHER" id="PTHR12247:SF138">
    <property type="entry name" value="POLYHOMEOTIC DISTAL, ISOFORM A-RELATED"/>
    <property type="match status" value="1"/>
</dbReference>
<organism evidence="3 4">
    <name type="scientific">Schistosoma bovis</name>
    <name type="common">Blood fluke</name>
    <dbReference type="NCBI Taxonomy" id="6184"/>
    <lineage>
        <taxon>Eukaryota</taxon>
        <taxon>Metazoa</taxon>
        <taxon>Spiralia</taxon>
        <taxon>Lophotrochozoa</taxon>
        <taxon>Platyhelminthes</taxon>
        <taxon>Trematoda</taxon>
        <taxon>Digenea</taxon>
        <taxon>Strigeidida</taxon>
        <taxon>Schistosomatoidea</taxon>
        <taxon>Schistosomatidae</taxon>
        <taxon>Schistosoma</taxon>
    </lineage>
</organism>
<accession>A0A430QK61</accession>
<dbReference type="GO" id="GO:0035102">
    <property type="term" value="C:PRC1 complex"/>
    <property type="evidence" value="ECO:0007669"/>
    <property type="project" value="TreeGrafter"/>
</dbReference>
<dbReference type="Proteomes" id="UP000290809">
    <property type="component" value="Unassembled WGS sequence"/>
</dbReference>
<dbReference type="EMBL" id="QMKO01001616">
    <property type="protein sequence ID" value="RTG88059.1"/>
    <property type="molecule type" value="Genomic_DNA"/>
</dbReference>
<feature type="compositionally biased region" description="Polar residues" evidence="1">
    <location>
        <begin position="100"/>
        <end position="109"/>
    </location>
</feature>
<dbReference type="InterPro" id="IPR001660">
    <property type="entry name" value="SAM"/>
</dbReference>
<name>A0A430QK61_SCHBO</name>
<dbReference type="InterPro" id="IPR013761">
    <property type="entry name" value="SAM/pointed_sf"/>
</dbReference>
<dbReference type="PROSITE" id="PS50105">
    <property type="entry name" value="SAM_DOMAIN"/>
    <property type="match status" value="1"/>
</dbReference>
<dbReference type="GO" id="GO:0045892">
    <property type="term" value="P:negative regulation of DNA-templated transcription"/>
    <property type="evidence" value="ECO:0007669"/>
    <property type="project" value="TreeGrafter"/>
</dbReference>
<feature type="region of interest" description="Disordered" evidence="1">
    <location>
        <begin position="36"/>
        <end position="58"/>
    </location>
</feature>
<dbReference type="SUPFAM" id="SSF47769">
    <property type="entry name" value="SAM/Pointed domain"/>
    <property type="match status" value="1"/>
</dbReference>
<dbReference type="GO" id="GO:0003682">
    <property type="term" value="F:chromatin binding"/>
    <property type="evidence" value="ECO:0007669"/>
    <property type="project" value="TreeGrafter"/>
</dbReference>
<evidence type="ECO:0000313" key="4">
    <source>
        <dbReference type="Proteomes" id="UP000290809"/>
    </source>
</evidence>
<feature type="compositionally biased region" description="Polar residues" evidence="1">
    <location>
        <begin position="44"/>
        <end position="58"/>
    </location>
</feature>
<dbReference type="InterPro" id="IPR050548">
    <property type="entry name" value="PcG_chromatin_remod_factors"/>
</dbReference>
<sequence>MQDEMNSCVFTRSVDRSEDDSPPVCLVELINSKTKVTETHESTELSGGKSNLTLQENSGGSCKVEGICPTKSGSSSISFHDLKSESPLPAVTSADDKSDSLSNTLSSENHLPRSIDLENTHISTRKESSSPTSNHHASRDGKESITGEYYLQSKSKMSTCDLEAEDEDDVDLEDRPLTVDTQESDEVLLNESSKKTILSTNNPVCTISHSVTEEKEDPTSSVTTASKTSLVVIHNTPSAVVCLSSPPSFCQSTLSVQNCQSTSVSNKNCSSEGHHTSAPVALATVAPIRMSSVGPDYSLSNEILRPIKPAPQDTQANTVISNQATPQAVTSIFPSKHEIVFTTSSVSYNPKSSQSSTNERLSFPAVSITKPASIGTTSVTISIAPTINSSVITTHSMPSIFNVRTRPTVAQSVLPVLSVGPQPAPSLTTQTSLSSLQSQSTVHFMPFVGNMPVTMPVSATSTGLRNVINHNQAIPIAGTPTAPCPPLQIFNMTPMPQFMGTPSYVLHPTGPVAGANSFQFPQGSTHLLPGLSGTAGVGGATFNFLQPQNYPSTIFPQPPTIPDLLIDPQNPMGLGHSVLTPPTSIALISAINNPSSSSFTSIYPTLLHPPNQNFFPTSSTHSGPVSYPYSTALAAGTNLVNATAPQMATSLVPAAVTNFPNIHNSNETNFMFQSGPPHGTSFISSNFAPNPGQLFPPCQFPTFPNLFQTNDNCLTNTFISSSLPTDLTSTCDTKSSLNINGNSLGGNSGTCLSTYWPYASSNDLINPTSIVQATNSTHQTDYLQSVSNNSLNDRSKMNDVNTDNSGVLNNPENINGGTAATTTTTITINPLTHVPINSSINSTFTTINTTITTSITSTLDNNSNNGNHNKNNIVPLNSSATVLPAIRRRRRLFAQNGIKPITNVIQSPFLNHTNSMNDESNNSAVVNSTGEDTNIPTVSDSQLCANVNNSNDNDNNNNDSSVDNDVDDIININSDSLTTCDNELKQSDTYAVPMTSKLNILSTNLSYDKLTPFTKSSTTTILNFRSDTLQQSVESEQLCNQISTDIEFTSKLSKEIQQKDSVEYDDITKLPSSSCATFISSSLIMTTIVTTQLMPTLSTISMTSNTTITPSQMITTSSAISPDCRTVALDATKTPDLNHNVNGSVSSTSLPFSPSNADNNNKLVYKNSDLLQNENKVVSVGKYDDKEAAKDVVNNQMKSPINSTLLVNNDIDNSSDQKDSINANYSKLLSTTCVSSSGSSNSINASSTTCSKLKSTITPFEFPPPPVIIGPDDRRILTHYIDGHIIYESDKPFPVKNGMIVVETALMKQQQSCVVSSTNSPLKTFIMNGYEDRIMNNIKSPTTPSFSSLKTTAVKPVDNCESEAFIATSSSRLPIQDVGGCGSSWINPLKVSNSSSLSIVDKYTNHPGSIVTSNSPCMLLHYETRRRKPSNEQQLYNDIHDENDSSKTNHYHQPTQGILASYPHSTILSLANRNSASVVYTQSPIVSIPSRNDRQSSSDMKGGNEPTIMDGKSIESYSHHSLISQYQNTESSISLSKPLNEIQSSSGIMTGLTSTAFNQSTCQQRTPSIAQAMYGISQTITPSSGLLTPNPPPKGPIYKWTPDDVVAFVRGTPGCGAYASAFLNNEIDGEALLLLAEDQFIQPPIGMKIGPALKLVARLESLKNCC</sequence>
<feature type="compositionally biased region" description="Polar residues" evidence="1">
    <location>
        <begin position="1"/>
        <end position="10"/>
    </location>
</feature>
<dbReference type="Gene3D" id="1.10.150.50">
    <property type="entry name" value="Transcription Factor, Ets-1"/>
    <property type="match status" value="1"/>
</dbReference>
<feature type="compositionally biased region" description="Basic and acidic residues" evidence="1">
    <location>
        <begin position="110"/>
        <end position="128"/>
    </location>
</feature>
<dbReference type="SMART" id="SM00454">
    <property type="entry name" value="SAM"/>
    <property type="match status" value="1"/>
</dbReference>
<proteinExistence type="predicted"/>
<reference evidence="3 4" key="1">
    <citation type="journal article" date="2019" name="PLoS Pathog.">
        <title>Genome sequence of the bovine parasite Schistosoma bovis Tanzania.</title>
        <authorList>
            <person name="Oey H."/>
            <person name="Zakrzewski M."/>
            <person name="Gobert G."/>
            <person name="Gravermann K."/>
            <person name="Stoye J."/>
            <person name="Jones M."/>
            <person name="Mcmanus D."/>
            <person name="Krause L."/>
        </authorList>
    </citation>
    <scope>NUCLEOTIDE SEQUENCE [LARGE SCALE GENOMIC DNA]</scope>
    <source>
        <strain evidence="3 4">TAN1997</strain>
    </source>
</reference>
<protein>
    <recommendedName>
        <fullName evidence="2">SAM domain-containing protein</fullName>
    </recommendedName>
</protein>
<comment type="caution">
    <text evidence="3">The sequence shown here is derived from an EMBL/GenBank/DDBJ whole genome shotgun (WGS) entry which is preliminary data.</text>
</comment>
<feature type="domain" description="SAM" evidence="2">
    <location>
        <begin position="1600"/>
        <end position="1647"/>
    </location>
</feature>
<dbReference type="Pfam" id="PF00536">
    <property type="entry name" value="SAM_1"/>
    <property type="match status" value="1"/>
</dbReference>
<feature type="region of interest" description="Disordered" evidence="1">
    <location>
        <begin position="1"/>
        <end position="22"/>
    </location>
</feature>
<dbReference type="GO" id="GO:0042393">
    <property type="term" value="F:histone binding"/>
    <property type="evidence" value="ECO:0007669"/>
    <property type="project" value="TreeGrafter"/>
</dbReference>
<keyword evidence="4" id="KW-1185">Reference proteome</keyword>
<feature type="region of interest" description="Disordered" evidence="1">
    <location>
        <begin position="86"/>
        <end position="146"/>
    </location>
</feature>
<evidence type="ECO:0000259" key="2">
    <source>
        <dbReference type="PROSITE" id="PS50105"/>
    </source>
</evidence>
<gene>
    <name evidence="3" type="ORF">DC041_0011485</name>
</gene>